<dbReference type="InterPro" id="IPR011050">
    <property type="entry name" value="Pectin_lyase_fold/virulence"/>
</dbReference>
<gene>
    <name evidence="2" type="ordered locus">Metbo_0871</name>
</gene>
<dbReference type="Proteomes" id="UP000007490">
    <property type="component" value="Chromosome"/>
</dbReference>
<feature type="domain" description="Periplasmic copper-binding protein NosD beta helix" evidence="1">
    <location>
        <begin position="217"/>
        <end position="332"/>
    </location>
</feature>
<dbReference type="InterPro" id="IPR007742">
    <property type="entry name" value="NosD_dom"/>
</dbReference>
<evidence type="ECO:0000259" key="1">
    <source>
        <dbReference type="Pfam" id="PF05048"/>
    </source>
</evidence>
<keyword evidence="3" id="KW-1185">Reference proteome</keyword>
<dbReference type="Gene3D" id="2.160.20.10">
    <property type="entry name" value="Single-stranded right-handed beta-helix, Pectin lyase-like"/>
    <property type="match status" value="1"/>
</dbReference>
<dbReference type="GeneID" id="10277320"/>
<dbReference type="HOGENOM" id="CLU_800799_0_0_2"/>
<dbReference type="OrthoDB" id="137925at2157"/>
<dbReference type="EMBL" id="CP002551">
    <property type="protein sequence ID" value="ADZ09120.1"/>
    <property type="molecule type" value="Genomic_DNA"/>
</dbReference>
<dbReference type="InterPro" id="IPR012334">
    <property type="entry name" value="Pectin_lyas_fold"/>
</dbReference>
<organism evidence="2 3">
    <name type="scientific">Methanobacterium lacus (strain AL-21)</name>
    <dbReference type="NCBI Taxonomy" id="877455"/>
    <lineage>
        <taxon>Archaea</taxon>
        <taxon>Methanobacteriati</taxon>
        <taxon>Methanobacteriota</taxon>
        <taxon>Methanomada group</taxon>
        <taxon>Methanobacteria</taxon>
        <taxon>Methanobacteriales</taxon>
        <taxon>Methanobacteriaceae</taxon>
        <taxon>Methanobacterium</taxon>
    </lineage>
</organism>
<accession>F0TBP3</accession>
<dbReference type="SUPFAM" id="SSF51126">
    <property type="entry name" value="Pectin lyase-like"/>
    <property type="match status" value="1"/>
</dbReference>
<dbReference type="AlphaFoldDB" id="F0TBP3"/>
<protein>
    <submittedName>
        <fullName evidence="2">Parallel beta-helix repeat</fullName>
    </submittedName>
</protein>
<dbReference type="RefSeq" id="WP_013644471.1">
    <property type="nucleotide sequence ID" value="NC_015216.1"/>
</dbReference>
<dbReference type="InterPro" id="IPR006626">
    <property type="entry name" value="PbH1"/>
</dbReference>
<reference evidence="2 3" key="2">
    <citation type="journal article" date="2014" name="Int. J. Syst. Evol. Microbiol.">
        <title>Methanobacterium paludis sp. nov. and a novel strain of Methanobacterium lacus isolated from northern peatlands.</title>
        <authorList>
            <person name="Cadillo-Quiroz H."/>
            <person name="Brauer S.L."/>
            <person name="Goodson N."/>
            <person name="Yavitt J.B."/>
            <person name="Zinder S.H."/>
        </authorList>
    </citation>
    <scope>NUCLEOTIDE SEQUENCE [LARGE SCALE GENOMIC DNA]</scope>
    <source>
        <strain evidence="2 3">AL-21</strain>
    </source>
</reference>
<reference evidence="3" key="1">
    <citation type="submission" date="2011-02" db="EMBL/GenBank/DDBJ databases">
        <title>Complete sequence of Methanobacterium sp. AL-21.</title>
        <authorList>
            <consortium name="US DOE Joint Genome Institute"/>
            <person name="Lucas S."/>
            <person name="Copeland A."/>
            <person name="Lapidus A."/>
            <person name="Cheng J.-F."/>
            <person name="Goodwin L."/>
            <person name="Pitluck S."/>
            <person name="Chertkov O."/>
            <person name="Detter J.C."/>
            <person name="Han C."/>
            <person name="Tapia R."/>
            <person name="Land M."/>
            <person name="Hauser L."/>
            <person name="Kyrpides N."/>
            <person name="Ivanova N."/>
            <person name="Mikhailova N."/>
            <person name="Pagani I."/>
            <person name="Cadillo-Quiroz H."/>
            <person name="Imachi H."/>
            <person name="Zinder S."/>
            <person name="Liu W."/>
            <person name="Woyke T."/>
        </authorList>
    </citation>
    <scope>NUCLEOTIDE SEQUENCE [LARGE SCALE GENOMIC DNA]</scope>
    <source>
        <strain evidence="3">AL-21</strain>
    </source>
</reference>
<dbReference type="eggNOG" id="arCOG02519">
    <property type="taxonomic scope" value="Archaea"/>
</dbReference>
<proteinExistence type="predicted"/>
<dbReference type="KEGG" id="mel:Metbo_0871"/>
<name>F0TBP3_METLA</name>
<sequence>MQNNTILTGILIILCVLVTLIGYTNPTTSNILTIEPSTVVVNPGQSIQTAINSAPVGSTIIVNSGNYTENLKILKNITLTANGTVNLKQINIAYTGCKVKGFSLSGDYPIVITSTRNVEIIGNNISSNLNGIMSTGTNVNLKVSSNTLIGTNPFYGNNMAFEGPLYNSTIQNNVLSGAEFGMLYDAPSKNITINNNVVTNNYDLNNTRDPLVHTGTGIYTVAGSTDFKILNNTVINTRDSIAVEDLGGGLSTGFIIENNTVIKSFNGVWAKLSNSLIQNNNFSNNTAGIDVVGTGNIIKDNIIENNSVVGIALTTKQANDYNTLINNTLTGNGGPYYTVGPGRIVM</sequence>
<dbReference type="Pfam" id="PF05048">
    <property type="entry name" value="NosD"/>
    <property type="match status" value="1"/>
</dbReference>
<evidence type="ECO:0000313" key="2">
    <source>
        <dbReference type="EMBL" id="ADZ09120.1"/>
    </source>
</evidence>
<evidence type="ECO:0000313" key="3">
    <source>
        <dbReference type="Proteomes" id="UP000007490"/>
    </source>
</evidence>
<dbReference type="SMART" id="SM00710">
    <property type="entry name" value="PbH1"/>
    <property type="match status" value="8"/>
</dbReference>